<dbReference type="AlphaFoldDB" id="A0AB36TJI6"/>
<comment type="caution">
    <text evidence="9">The sequence shown here is derived from an EMBL/GenBank/DDBJ whole genome shotgun (WGS) entry which is preliminary data.</text>
</comment>
<proteinExistence type="inferred from homology"/>
<comment type="similarity">
    <text evidence="7">Belongs to the binding-protein-dependent transport system permease family.</text>
</comment>
<dbReference type="PANTHER" id="PTHR43744">
    <property type="entry name" value="ABC TRANSPORTER PERMEASE PROTEIN MG189-RELATED-RELATED"/>
    <property type="match status" value="1"/>
</dbReference>
<evidence type="ECO:0000256" key="4">
    <source>
        <dbReference type="ARBA" id="ARBA00022692"/>
    </source>
</evidence>
<feature type="transmembrane region" description="Helical" evidence="7">
    <location>
        <begin position="269"/>
        <end position="289"/>
    </location>
</feature>
<evidence type="ECO:0000313" key="9">
    <source>
        <dbReference type="EMBL" id="PFH04082.1"/>
    </source>
</evidence>
<evidence type="ECO:0000256" key="2">
    <source>
        <dbReference type="ARBA" id="ARBA00022448"/>
    </source>
</evidence>
<dbReference type="PROSITE" id="PS50928">
    <property type="entry name" value="ABC_TM1"/>
    <property type="match status" value="1"/>
</dbReference>
<dbReference type="Gene3D" id="1.10.3720.10">
    <property type="entry name" value="MetI-like"/>
    <property type="match status" value="1"/>
</dbReference>
<dbReference type="PANTHER" id="PTHR43744:SF8">
    <property type="entry name" value="SN-GLYCEROL-3-PHOSPHATE TRANSPORT SYSTEM PERMEASE PROTEIN UGPE"/>
    <property type="match status" value="1"/>
</dbReference>
<dbReference type="RefSeq" id="WP_003520225.1">
    <property type="nucleotide sequence ID" value="NZ_CP013828.1"/>
</dbReference>
<dbReference type="Proteomes" id="UP000223596">
    <property type="component" value="Unassembled WGS sequence"/>
</dbReference>
<evidence type="ECO:0000256" key="1">
    <source>
        <dbReference type="ARBA" id="ARBA00004651"/>
    </source>
</evidence>
<accession>A0AB36TJI6</accession>
<comment type="subcellular location">
    <subcellularLocation>
        <location evidence="1 7">Cell membrane</location>
        <topology evidence="1 7">Multi-pass membrane protein</topology>
    </subcellularLocation>
</comment>
<feature type="transmembrane region" description="Helical" evidence="7">
    <location>
        <begin position="100"/>
        <end position="128"/>
    </location>
</feature>
<evidence type="ECO:0000256" key="6">
    <source>
        <dbReference type="ARBA" id="ARBA00023136"/>
    </source>
</evidence>
<evidence type="ECO:0000256" key="5">
    <source>
        <dbReference type="ARBA" id="ARBA00022989"/>
    </source>
</evidence>
<feature type="transmembrane region" description="Helical" evidence="7">
    <location>
        <begin position="226"/>
        <end position="249"/>
    </location>
</feature>
<dbReference type="EMBL" id="PDBW01000001">
    <property type="protein sequence ID" value="PFH04082.1"/>
    <property type="molecule type" value="Genomic_DNA"/>
</dbReference>
<dbReference type="InterPro" id="IPR035906">
    <property type="entry name" value="MetI-like_sf"/>
</dbReference>
<feature type="transmembrane region" description="Helical" evidence="7">
    <location>
        <begin position="25"/>
        <end position="47"/>
    </location>
</feature>
<dbReference type="CDD" id="cd06261">
    <property type="entry name" value="TM_PBP2"/>
    <property type="match status" value="1"/>
</dbReference>
<keyword evidence="4 7" id="KW-0812">Transmembrane</keyword>
<dbReference type="GO" id="GO:0055085">
    <property type="term" value="P:transmembrane transport"/>
    <property type="evidence" value="ECO:0007669"/>
    <property type="project" value="InterPro"/>
</dbReference>
<keyword evidence="6 7" id="KW-0472">Membrane</keyword>
<keyword evidence="3" id="KW-1003">Cell membrane</keyword>
<evidence type="ECO:0000259" key="8">
    <source>
        <dbReference type="PROSITE" id="PS50928"/>
    </source>
</evidence>
<gene>
    <name evidence="9" type="ORF">M972_112905</name>
</gene>
<evidence type="ECO:0000313" key="10">
    <source>
        <dbReference type="Proteomes" id="UP000223596"/>
    </source>
</evidence>
<feature type="transmembrane region" description="Helical" evidence="7">
    <location>
        <begin position="168"/>
        <end position="189"/>
    </location>
</feature>
<evidence type="ECO:0000256" key="3">
    <source>
        <dbReference type="ARBA" id="ARBA00022475"/>
    </source>
</evidence>
<protein>
    <submittedName>
        <fullName evidence="9">Cellooligosaccharide ABC transporter membrane protein</fullName>
    </submittedName>
</protein>
<keyword evidence="5 7" id="KW-1133">Transmembrane helix</keyword>
<sequence>MLKEKFVELARKIKLRKRIYKLKRFGVYVILIVITVVLLFPILFTIANSFMSDKEVLDTYQKKIEEVEEGESTEFLGFKLIPDMVSMKQYYTVLFRKPTFLLMFLNSAIMTIPIVIIQVIVGVFAAYAFAKLRFPLRDKLFFVFIVVMLMPLQVTLVPNYILLRKLDMIGSFLSVILPGGFSAFGVVLLRQYMRGIPDECCEAAMIDGAGYLKTFTKIIMPQCKSIIASLAILAFIDNWNMVEQPLIFLSDSAKYPLSVYLAYINEGDLGLAFASGVLYMIPTVLIYLYGENYFVEGIQLTGIK</sequence>
<dbReference type="Pfam" id="PF00528">
    <property type="entry name" value="BPD_transp_1"/>
    <property type="match status" value="1"/>
</dbReference>
<organism evidence="9 10">
    <name type="scientific">Acetivibrio thermocellus AD2</name>
    <dbReference type="NCBI Taxonomy" id="1138384"/>
    <lineage>
        <taxon>Bacteria</taxon>
        <taxon>Bacillati</taxon>
        <taxon>Bacillota</taxon>
        <taxon>Clostridia</taxon>
        <taxon>Eubacteriales</taxon>
        <taxon>Oscillospiraceae</taxon>
        <taxon>Acetivibrio</taxon>
    </lineage>
</organism>
<name>A0AB36TJI6_ACETH</name>
<reference evidence="9 10" key="1">
    <citation type="submission" date="2017-09" db="EMBL/GenBank/DDBJ databases">
        <title>Evaluation of Pacific Biosciences Sequencing Technology to Finishing C. thermocellum Genome Sequences.</title>
        <authorList>
            <person name="Brown S."/>
        </authorList>
    </citation>
    <scope>NUCLEOTIDE SEQUENCE [LARGE SCALE GENOMIC DNA]</scope>
    <source>
        <strain evidence="9 10">AD2</strain>
    </source>
</reference>
<dbReference type="InterPro" id="IPR000515">
    <property type="entry name" value="MetI-like"/>
</dbReference>
<feature type="domain" description="ABC transmembrane type-1" evidence="8">
    <location>
        <begin position="104"/>
        <end position="290"/>
    </location>
</feature>
<keyword evidence="2 7" id="KW-0813">Transport</keyword>
<dbReference type="SUPFAM" id="SSF161098">
    <property type="entry name" value="MetI-like"/>
    <property type="match status" value="1"/>
</dbReference>
<evidence type="ECO:0000256" key="7">
    <source>
        <dbReference type="RuleBase" id="RU363032"/>
    </source>
</evidence>
<dbReference type="GO" id="GO:0005886">
    <property type="term" value="C:plasma membrane"/>
    <property type="evidence" value="ECO:0007669"/>
    <property type="project" value="UniProtKB-SubCell"/>
</dbReference>
<feature type="transmembrane region" description="Helical" evidence="7">
    <location>
        <begin position="140"/>
        <end position="162"/>
    </location>
</feature>